<organism evidence="1 2">
    <name type="scientific">Helicobacter enhydrae</name>
    <dbReference type="NCBI Taxonomy" id="222136"/>
    <lineage>
        <taxon>Bacteria</taxon>
        <taxon>Pseudomonadati</taxon>
        <taxon>Campylobacterota</taxon>
        <taxon>Epsilonproteobacteria</taxon>
        <taxon>Campylobacterales</taxon>
        <taxon>Helicobacteraceae</taxon>
        <taxon>Helicobacter</taxon>
    </lineage>
</organism>
<reference evidence="2" key="1">
    <citation type="submission" date="2016-07" db="EMBL/GenBank/DDBJ databases">
        <authorList>
            <person name="Florea S."/>
            <person name="Webb J.S."/>
            <person name="Jaromczyk J."/>
            <person name="Schardl C.L."/>
        </authorList>
    </citation>
    <scope>NUCLEOTIDE SEQUENCE [LARGE SCALE GENOMIC DNA]</scope>
    <source>
        <strain evidence="2">MIT 01-6242</strain>
    </source>
</reference>
<sequence>MEDIDSGMNAKVISCVITQLPKPPTSKEPDCFDERADAFLESLPTLVEEMNTVGEQVNEFLPKLESEGEKIAQKCELKAQKVAEKIEQIKEDAKREIASIVTARSGMLKESAMRTYLLALSVREIVMKNRRNYERVGEVREFRGSEVGGGYVRLPAQLSVVEYPLLARALGVRSGEFVVNGKEGEKIYTGKGE</sequence>
<dbReference type="Proteomes" id="UP000092884">
    <property type="component" value="Chromosome"/>
</dbReference>
<proteinExistence type="predicted"/>
<dbReference type="EMBL" id="CP016503">
    <property type="protein sequence ID" value="ANV98551.1"/>
    <property type="molecule type" value="Genomic_DNA"/>
</dbReference>
<dbReference type="AlphaFoldDB" id="A0A1B1U751"/>
<evidence type="ECO:0000313" key="2">
    <source>
        <dbReference type="Proteomes" id="UP000092884"/>
    </source>
</evidence>
<protein>
    <submittedName>
        <fullName evidence="1">Uncharacterized protein</fullName>
    </submittedName>
</protein>
<accession>A0A1B1U751</accession>
<name>A0A1B1U751_9HELI</name>
<dbReference type="OrthoDB" id="5324801at2"/>
<dbReference type="STRING" id="222136.BBW65_06975"/>
<evidence type="ECO:0000313" key="1">
    <source>
        <dbReference type="EMBL" id="ANV98551.1"/>
    </source>
</evidence>
<dbReference type="RefSeq" id="WP_066341419.1">
    <property type="nucleotide sequence ID" value="NZ_CP016503.1"/>
</dbReference>
<keyword evidence="2" id="KW-1185">Reference proteome</keyword>
<dbReference type="KEGG" id="het:BBW65_06975"/>
<gene>
    <name evidence="1" type="ORF">BBW65_06975</name>
</gene>